<dbReference type="PANTHER" id="PTHR33116:SF80">
    <property type="entry name" value="REVERSE TRANSCRIPTASE ZINC-BINDING DOMAIN-CONTAINING PROTEIN"/>
    <property type="match status" value="1"/>
</dbReference>
<evidence type="ECO:0000256" key="1">
    <source>
        <dbReference type="SAM" id="MobiDB-lite"/>
    </source>
</evidence>
<dbReference type="Pfam" id="PF00078">
    <property type="entry name" value="RVT_1"/>
    <property type="match status" value="1"/>
</dbReference>
<feature type="region of interest" description="Disordered" evidence="1">
    <location>
        <begin position="540"/>
        <end position="560"/>
    </location>
</feature>
<dbReference type="Gene3D" id="3.60.10.10">
    <property type="entry name" value="Endonuclease/exonuclease/phosphatase"/>
    <property type="match status" value="1"/>
</dbReference>
<comment type="caution">
    <text evidence="4">The sequence shown here is derived from an EMBL/GenBank/DDBJ whole genome shotgun (WGS) entry which is preliminary data.</text>
</comment>
<gene>
    <name evidence="4" type="ORF">F3Y22_tig00111200pilonHSYRG00116</name>
</gene>
<keyword evidence="5" id="KW-1185">Reference proteome</keyword>
<dbReference type="AlphaFoldDB" id="A0A6A2YW64"/>
<dbReference type="Pfam" id="PF14392">
    <property type="entry name" value="zf-CCHC_4"/>
    <property type="match status" value="1"/>
</dbReference>
<sequence>MRFLTYRTPDGRILKGMLRYERLPDFCYTCGLLGHTKLACDTSPHGIGIRLFTHILLTPLCLRKMVKRLGKCIFTGGFTVDTAQTKGYFSFHSQHYHLILVRNYRGLGNPRSVRCLVRMCRGLPGGLVVFWHSELNLSLQSYSASHIDTIVSSGTPRRFTGFYGNPITRNRPQSWVVSSHAWQRAFPNATICHLIAPVLDHCPILFCTQSTMDAAASIFERLDHLGDSLGQWCRDRNKAQREVVRVLTRHLAELRSTPISDTCLADIAHYQNELNTLWEEEEISWCQRGRVNWLKLAALLLANQSSLQRSFCSHSSQPVQISHGLLMDWCKLFSCSTGNQLQYFPPNSRDGIPTVHHPPEVFEGGIAEWRLSLVGQFLGAAPKLASLQQILDSLWGKPLQEAKLQVSYAGYPLSMDSITAMKSRLEFAKVCVEIGASDAIPEFMDVVLNNGQTTSIAVEVPWMPLSCKNCNVFCHNVKGLKHNPNSQASTMVWRKKDVVTSTSLVPEAVCPEGNQILKVDGSKPYSYQSLEDNDTGNQISLEVQHSGDDPDDSGDPIKPDSSIATVIAQETASDLNVAKNLKLPEHLRSSTDCISAPTIINKKVRGRPTKVQNALTGSSNKFELLSTIDEAQSTAENQVNGRIWFLWMNGLDFSLCNATDQSITVKCLFKNAHFIITAIYGSNNGITRRQLWQELGHLDSNFSDIPWLLGGDFNVTLNNYERTDQEIMGMFTSSDMLDFQEITHDLHLQDHPYFGPTFSWSNKQSDNYLARKLDRVLINPIWFESFPLSSVEFLTPGPSNHCMAVVDLHKEAHLNQPKPFKFFNCWTLHPEFINIVSQSWSMTAQASKDPNVKECPPRLLKDLMQPISSFGDSENLIKKVTSDEIKDIIFNRSIVDNTLLAQEIVKGYGRKIISPRCALKNDFQKAFDTINWDFIHDVLKALDLPALVIEWIVSCYTDARYSIALNGSLVGYFKEAKGIRQGDPLSPILFILYSGLKLNASKCEIFTTGISANNLDSIINYSGFKHGTLPVRYLGVPLVTRKLTEKDCRSLLENIKSIIHQWSRKKMSYVGLDIPATDARVSWGKIFKPKSEGGLGLKDIKTWNKACLIHLTRKLLAGEGSLWVAWIHNYIIKQQDFWTMDDHPSASWCFRRMQKIRSVAKSVSISASKSTKEIWEEIRPKDTKVPWHKLI</sequence>
<feature type="domain" description="Reverse transcriptase" evidence="2">
    <location>
        <begin position="890"/>
        <end position="993"/>
    </location>
</feature>
<evidence type="ECO:0000259" key="2">
    <source>
        <dbReference type="Pfam" id="PF00078"/>
    </source>
</evidence>
<dbReference type="InterPro" id="IPR000477">
    <property type="entry name" value="RT_dom"/>
</dbReference>
<dbReference type="SUPFAM" id="SSF56219">
    <property type="entry name" value="DNase I-like"/>
    <property type="match status" value="1"/>
</dbReference>
<evidence type="ECO:0000313" key="5">
    <source>
        <dbReference type="Proteomes" id="UP000436088"/>
    </source>
</evidence>
<evidence type="ECO:0000313" key="4">
    <source>
        <dbReference type="EMBL" id="KAE8683567.1"/>
    </source>
</evidence>
<accession>A0A6A2YW64</accession>
<dbReference type="Proteomes" id="UP000436088">
    <property type="component" value="Unassembled WGS sequence"/>
</dbReference>
<dbReference type="InterPro" id="IPR025836">
    <property type="entry name" value="Zn_knuckle_CX2CX4HX4C"/>
</dbReference>
<evidence type="ECO:0000259" key="3">
    <source>
        <dbReference type="Pfam" id="PF14392"/>
    </source>
</evidence>
<proteinExistence type="predicted"/>
<dbReference type="EMBL" id="VEPZ02001265">
    <property type="protein sequence ID" value="KAE8683567.1"/>
    <property type="molecule type" value="Genomic_DNA"/>
</dbReference>
<organism evidence="4 5">
    <name type="scientific">Hibiscus syriacus</name>
    <name type="common">Rose of Sharon</name>
    <dbReference type="NCBI Taxonomy" id="106335"/>
    <lineage>
        <taxon>Eukaryota</taxon>
        <taxon>Viridiplantae</taxon>
        <taxon>Streptophyta</taxon>
        <taxon>Embryophyta</taxon>
        <taxon>Tracheophyta</taxon>
        <taxon>Spermatophyta</taxon>
        <taxon>Magnoliopsida</taxon>
        <taxon>eudicotyledons</taxon>
        <taxon>Gunneridae</taxon>
        <taxon>Pentapetalae</taxon>
        <taxon>rosids</taxon>
        <taxon>malvids</taxon>
        <taxon>Malvales</taxon>
        <taxon>Malvaceae</taxon>
        <taxon>Malvoideae</taxon>
        <taxon>Hibiscus</taxon>
    </lineage>
</organism>
<dbReference type="PANTHER" id="PTHR33116">
    <property type="entry name" value="REVERSE TRANSCRIPTASE ZINC-BINDING DOMAIN-CONTAINING PROTEIN-RELATED-RELATED"/>
    <property type="match status" value="1"/>
</dbReference>
<reference evidence="4" key="1">
    <citation type="submission" date="2019-09" db="EMBL/GenBank/DDBJ databases">
        <title>Draft genome information of white flower Hibiscus syriacus.</title>
        <authorList>
            <person name="Kim Y.-M."/>
        </authorList>
    </citation>
    <scope>NUCLEOTIDE SEQUENCE [LARGE SCALE GENOMIC DNA]</scope>
    <source>
        <strain evidence="4">YM2019G1</strain>
    </source>
</reference>
<protein>
    <recommendedName>
        <fullName evidence="6">CCHC-type domain-containing protein</fullName>
    </recommendedName>
</protein>
<dbReference type="InterPro" id="IPR036691">
    <property type="entry name" value="Endo/exonu/phosph_ase_sf"/>
</dbReference>
<feature type="domain" description="Zinc knuckle CX2CX4HX4C" evidence="3">
    <location>
        <begin position="19"/>
        <end position="41"/>
    </location>
</feature>
<evidence type="ECO:0008006" key="6">
    <source>
        <dbReference type="Google" id="ProtNLM"/>
    </source>
</evidence>
<name>A0A6A2YW64_HIBSY</name>